<protein>
    <submittedName>
        <fullName evidence="1">Uncharacterized protein</fullName>
    </submittedName>
</protein>
<reference evidence="1" key="1">
    <citation type="submission" date="2020-06" db="EMBL/GenBank/DDBJ databases">
        <title>WGS assembly of Ceratodon purpureus strain R40.</title>
        <authorList>
            <person name="Carey S.B."/>
            <person name="Jenkins J."/>
            <person name="Shu S."/>
            <person name="Lovell J.T."/>
            <person name="Sreedasyam A."/>
            <person name="Maumus F."/>
            <person name="Tiley G.P."/>
            <person name="Fernandez-Pozo N."/>
            <person name="Barry K."/>
            <person name="Chen C."/>
            <person name="Wang M."/>
            <person name="Lipzen A."/>
            <person name="Daum C."/>
            <person name="Saski C.A."/>
            <person name="Payton A.C."/>
            <person name="Mcbreen J.C."/>
            <person name="Conrad R.E."/>
            <person name="Kollar L.M."/>
            <person name="Olsson S."/>
            <person name="Huttunen S."/>
            <person name="Landis J.B."/>
            <person name="Wickett N.J."/>
            <person name="Johnson M.G."/>
            <person name="Rensing S.A."/>
            <person name="Grimwood J."/>
            <person name="Schmutz J."/>
            <person name="Mcdaniel S.F."/>
        </authorList>
    </citation>
    <scope>NUCLEOTIDE SEQUENCE</scope>
    <source>
        <strain evidence="1">R40</strain>
    </source>
</reference>
<dbReference type="Proteomes" id="UP000822688">
    <property type="component" value="Chromosome 5"/>
</dbReference>
<name>A0A8T0HZJ0_CERPU</name>
<organism evidence="1 2">
    <name type="scientific">Ceratodon purpureus</name>
    <name type="common">Fire moss</name>
    <name type="synonym">Dicranum purpureum</name>
    <dbReference type="NCBI Taxonomy" id="3225"/>
    <lineage>
        <taxon>Eukaryota</taxon>
        <taxon>Viridiplantae</taxon>
        <taxon>Streptophyta</taxon>
        <taxon>Embryophyta</taxon>
        <taxon>Bryophyta</taxon>
        <taxon>Bryophytina</taxon>
        <taxon>Bryopsida</taxon>
        <taxon>Dicranidae</taxon>
        <taxon>Pseudoditrichales</taxon>
        <taxon>Ditrichaceae</taxon>
        <taxon>Ceratodon</taxon>
    </lineage>
</organism>
<gene>
    <name evidence="1" type="ORF">KC19_5G091500</name>
</gene>
<sequence>MRSCKHLYSSLEESHTVREALQFLQLLPAHILPEVQQLEVNGLEVLQLIQRERRRGHAQAGIANLVVKLRKRSFDNVDLLINQVHSCTHCGYLLLQLVNVHALLQLPATQLPPTAAGYHRLHQFPHLNFAPHSFTPLSAGAAVKF</sequence>
<evidence type="ECO:0000313" key="1">
    <source>
        <dbReference type="EMBL" id="KAG0576584.1"/>
    </source>
</evidence>
<dbReference type="EMBL" id="CM026425">
    <property type="protein sequence ID" value="KAG0576584.1"/>
    <property type="molecule type" value="Genomic_DNA"/>
</dbReference>
<accession>A0A8T0HZJ0</accession>
<dbReference type="AlphaFoldDB" id="A0A8T0HZJ0"/>
<evidence type="ECO:0000313" key="2">
    <source>
        <dbReference type="Proteomes" id="UP000822688"/>
    </source>
</evidence>
<proteinExistence type="predicted"/>
<keyword evidence="2" id="KW-1185">Reference proteome</keyword>
<comment type="caution">
    <text evidence="1">The sequence shown here is derived from an EMBL/GenBank/DDBJ whole genome shotgun (WGS) entry which is preliminary data.</text>
</comment>